<evidence type="ECO:0000313" key="1">
    <source>
        <dbReference type="EMBL" id="MCP8898975.1"/>
    </source>
</evidence>
<gene>
    <name evidence="1" type="ORF">M6D89_06655</name>
</gene>
<dbReference type="Proteomes" id="UP001139319">
    <property type="component" value="Unassembled WGS sequence"/>
</dbReference>
<comment type="caution">
    <text evidence="1">The sequence shown here is derived from an EMBL/GenBank/DDBJ whole genome shotgun (WGS) entry which is preliminary data.</text>
</comment>
<dbReference type="RefSeq" id="WP_253967239.1">
    <property type="nucleotide sequence ID" value="NZ_JAMFTH010000001.1"/>
</dbReference>
<protein>
    <submittedName>
        <fullName evidence="1">Uncharacterized protein</fullName>
    </submittedName>
</protein>
<dbReference type="EMBL" id="JAMFTH010000001">
    <property type="protein sequence ID" value="MCP8898975.1"/>
    <property type="molecule type" value="Genomic_DNA"/>
</dbReference>
<organism evidence="1 2">
    <name type="scientific">Gilvimarinus xylanilyticus</name>
    <dbReference type="NCBI Taxonomy" id="2944139"/>
    <lineage>
        <taxon>Bacteria</taxon>
        <taxon>Pseudomonadati</taxon>
        <taxon>Pseudomonadota</taxon>
        <taxon>Gammaproteobacteria</taxon>
        <taxon>Cellvibrionales</taxon>
        <taxon>Cellvibrionaceae</taxon>
        <taxon>Gilvimarinus</taxon>
    </lineage>
</organism>
<name>A0A9X2HVK3_9GAMM</name>
<evidence type="ECO:0000313" key="2">
    <source>
        <dbReference type="Proteomes" id="UP001139319"/>
    </source>
</evidence>
<dbReference type="AlphaFoldDB" id="A0A9X2HVK3"/>
<reference evidence="1" key="2">
    <citation type="submission" date="2023-01" db="EMBL/GenBank/DDBJ databases">
        <title>Gilvimarinus xylanilyticus HB14 isolated from Caulerpa lentillifera aquaculture base in Hainan, China.</title>
        <authorList>
            <person name="Zhang Y.-J."/>
        </authorList>
    </citation>
    <scope>NUCLEOTIDE SEQUENCE</scope>
    <source>
        <strain evidence="1">HB14</strain>
    </source>
</reference>
<proteinExistence type="predicted"/>
<accession>A0A9X2HVK3</accession>
<sequence>MGSKLMTLSDETRDLFLKEDIPYSGFPYPEEYFAVLVYLNEEHKRLKMSGREAGGFTEETQKSRGRSIAIWTQLKGVPISFSHKHLLETLGVENDLGMLIKVAGKGVVREAEEKLRTLCKHAEYFDEKHDLNNACYLLADIDVFLKIRKNTKNLKYDDFDTETEDYFCNYCHRLRTIKPDFCKHHNSQSSGYNTLYKQINSAFKNLGNIKATNENKPKRLVAWARNHPASKKINAEIEILKNQYDLEEWSDDNIDIIFDCFNLLYKNDHSRHLAKSPSLRTTPNKWSSDRVIEIINEFLDTEYEVAIDPFYFLASVKRMTYFALISDAAKASPGLAKPRFNYSLEDSGRA</sequence>
<keyword evidence="2" id="KW-1185">Reference proteome</keyword>
<reference evidence="1" key="1">
    <citation type="submission" date="2022-05" db="EMBL/GenBank/DDBJ databases">
        <authorList>
            <person name="Sun H.-N."/>
        </authorList>
    </citation>
    <scope>NUCLEOTIDE SEQUENCE</scope>
    <source>
        <strain evidence="1">HB14</strain>
    </source>
</reference>